<reference evidence="1 2" key="1">
    <citation type="journal article" date="2016" name="Nat. Commun.">
        <title>Thousands of microbial genomes shed light on interconnected biogeochemical processes in an aquifer system.</title>
        <authorList>
            <person name="Anantharaman K."/>
            <person name="Brown C.T."/>
            <person name="Hug L.A."/>
            <person name="Sharon I."/>
            <person name="Castelle C.J."/>
            <person name="Probst A.J."/>
            <person name="Thomas B.C."/>
            <person name="Singh A."/>
            <person name="Wilkins M.J."/>
            <person name="Karaoz U."/>
            <person name="Brodie E.L."/>
            <person name="Williams K.H."/>
            <person name="Hubbard S.S."/>
            <person name="Banfield J.F."/>
        </authorList>
    </citation>
    <scope>NUCLEOTIDE SEQUENCE [LARGE SCALE GENOMIC DNA]</scope>
</reference>
<evidence type="ECO:0000313" key="2">
    <source>
        <dbReference type="Proteomes" id="UP000177269"/>
    </source>
</evidence>
<name>A0A1G2P020_9BACT</name>
<proteinExistence type="predicted"/>
<accession>A0A1G2P020</accession>
<gene>
    <name evidence="1" type="ORF">A3G52_04285</name>
</gene>
<evidence type="ECO:0000313" key="1">
    <source>
        <dbReference type="EMBL" id="OHA41658.1"/>
    </source>
</evidence>
<dbReference type="Proteomes" id="UP000177269">
    <property type="component" value="Unassembled WGS sequence"/>
</dbReference>
<organism evidence="1 2">
    <name type="scientific">Candidatus Taylorbacteria bacterium RIFCSPLOWO2_12_FULL_43_20</name>
    <dbReference type="NCBI Taxonomy" id="1802332"/>
    <lineage>
        <taxon>Bacteria</taxon>
        <taxon>Candidatus Tayloriibacteriota</taxon>
    </lineage>
</organism>
<comment type="caution">
    <text evidence="1">The sequence shown here is derived from an EMBL/GenBank/DDBJ whole genome shotgun (WGS) entry which is preliminary data.</text>
</comment>
<protein>
    <submittedName>
        <fullName evidence="1">Uncharacterized protein</fullName>
    </submittedName>
</protein>
<dbReference type="EMBL" id="MHSK01000028">
    <property type="protein sequence ID" value="OHA41658.1"/>
    <property type="molecule type" value="Genomic_DNA"/>
</dbReference>
<sequence>MKYIDEPAIAKSAAKPTRGLANPLATSMNVNTNPNNPPITALLAHKGRFFIFFFINMEIVYEDNVNVQ</sequence>
<dbReference type="AlphaFoldDB" id="A0A1G2P020"/>